<dbReference type="OrthoDB" id="7423492at2"/>
<name>A0A3D9FHY8_9SPHN</name>
<gene>
    <name evidence="2" type="ORF">DFR46_2447</name>
</gene>
<proteinExistence type="predicted"/>
<comment type="caution">
    <text evidence="2">The sequence shown here is derived from an EMBL/GenBank/DDBJ whole genome shotgun (WGS) entry which is preliminary data.</text>
</comment>
<evidence type="ECO:0000313" key="2">
    <source>
        <dbReference type="EMBL" id="RED17400.1"/>
    </source>
</evidence>
<dbReference type="EMBL" id="QRDP01000004">
    <property type="protein sequence ID" value="RED17400.1"/>
    <property type="molecule type" value="Genomic_DNA"/>
</dbReference>
<evidence type="ECO:0000313" key="3">
    <source>
        <dbReference type="Proteomes" id="UP000256310"/>
    </source>
</evidence>
<sequence length="212" mass="23364">MSEAARERLGKRQSWAAPGGRHDRLVKYLQIILPVAIGVLAAFLTMAPLQKSNELSFLLSRDNVDIAPERLRVEAARYSGADGAGRPFELNAASALQRTSSTPIVELEDLSAQLELDDGLAFIVANRGLYDLEEEVVSIEGPLEFRAADGYRLQTSNVLVRLDQREMRSAGEVDGQIPLGAFSAERMRVDMPSRTVFLEGRARLRIVQGQGR</sequence>
<dbReference type="RefSeq" id="WP_116236677.1">
    <property type="nucleotide sequence ID" value="NZ_QRDP01000004.1"/>
</dbReference>
<keyword evidence="1" id="KW-0472">Membrane</keyword>
<organism evidence="2 3">
    <name type="scientific">Parasphingopyxis lamellibrachiae</name>
    <dbReference type="NCBI Taxonomy" id="680125"/>
    <lineage>
        <taxon>Bacteria</taxon>
        <taxon>Pseudomonadati</taxon>
        <taxon>Pseudomonadota</taxon>
        <taxon>Alphaproteobacteria</taxon>
        <taxon>Sphingomonadales</taxon>
        <taxon>Sphingomonadaceae</taxon>
        <taxon>Parasphingopyxis</taxon>
    </lineage>
</organism>
<keyword evidence="1" id="KW-0812">Transmembrane</keyword>
<accession>A0A3D9FHY8</accession>
<keyword evidence="1" id="KW-1133">Transmembrane helix</keyword>
<keyword evidence="3" id="KW-1185">Reference proteome</keyword>
<evidence type="ECO:0000256" key="1">
    <source>
        <dbReference type="SAM" id="Phobius"/>
    </source>
</evidence>
<protein>
    <submittedName>
        <fullName evidence="2">Lipopolysaccharide export system protein LptC</fullName>
    </submittedName>
</protein>
<dbReference type="Proteomes" id="UP000256310">
    <property type="component" value="Unassembled WGS sequence"/>
</dbReference>
<reference evidence="2 3" key="1">
    <citation type="submission" date="2018-07" db="EMBL/GenBank/DDBJ databases">
        <title>Genomic Encyclopedia of Type Strains, Phase IV (KMG-IV): sequencing the most valuable type-strain genomes for metagenomic binning, comparative biology and taxonomic classification.</title>
        <authorList>
            <person name="Goeker M."/>
        </authorList>
    </citation>
    <scope>NUCLEOTIDE SEQUENCE [LARGE SCALE GENOMIC DNA]</scope>
    <source>
        <strain evidence="2 3">DSM 26725</strain>
    </source>
</reference>
<dbReference type="AlphaFoldDB" id="A0A3D9FHY8"/>
<feature type="transmembrane region" description="Helical" evidence="1">
    <location>
        <begin position="28"/>
        <end position="49"/>
    </location>
</feature>